<dbReference type="Proteomes" id="UP000297792">
    <property type="component" value="Unassembled WGS sequence"/>
</dbReference>
<dbReference type="PANTHER" id="PTHR30055:SF226">
    <property type="entry name" value="HTH-TYPE TRANSCRIPTIONAL REGULATOR PKSA"/>
    <property type="match status" value="1"/>
</dbReference>
<dbReference type="GO" id="GO:0000976">
    <property type="term" value="F:transcription cis-regulatory region binding"/>
    <property type="evidence" value="ECO:0007669"/>
    <property type="project" value="TreeGrafter"/>
</dbReference>
<dbReference type="Pfam" id="PF17932">
    <property type="entry name" value="TetR_C_24"/>
    <property type="match status" value="1"/>
</dbReference>
<comment type="caution">
    <text evidence="2">The sequence shown here is derived from an EMBL/GenBank/DDBJ whole genome shotgun (WGS) entry which is preliminary data.</text>
</comment>
<reference evidence="2 3" key="1">
    <citation type="submission" date="2018-12" db="EMBL/GenBank/DDBJ databases">
        <title>Draft genome sequences of Mycolicibacterium peregrinum isolated from a pig with lymphadenitis and from soil on the same Japanese pig farm.</title>
        <authorList>
            <person name="Komatsu T."/>
            <person name="Ohya K."/>
            <person name="Sawai K."/>
            <person name="Odoi J.O."/>
            <person name="Otsu K."/>
            <person name="Ota A."/>
            <person name="Ito T."/>
            <person name="Kawai M."/>
            <person name="Maruyama F."/>
        </authorList>
    </citation>
    <scope>NUCLEOTIDE SEQUENCE [LARGE SCALE GENOMIC DNA]</scope>
    <source>
        <strain evidence="2 3">138</strain>
    </source>
</reference>
<dbReference type="EMBL" id="RWKA01000001">
    <property type="protein sequence ID" value="TGB47767.1"/>
    <property type="molecule type" value="Genomic_DNA"/>
</dbReference>
<organism evidence="2 3">
    <name type="scientific">Mycolicibacterium peregrinum</name>
    <name type="common">Mycobacterium peregrinum</name>
    <dbReference type="NCBI Taxonomy" id="43304"/>
    <lineage>
        <taxon>Bacteria</taxon>
        <taxon>Bacillati</taxon>
        <taxon>Actinomycetota</taxon>
        <taxon>Actinomycetes</taxon>
        <taxon>Mycobacteriales</taxon>
        <taxon>Mycobacteriaceae</taxon>
        <taxon>Mycolicibacterium</taxon>
    </lineage>
</organism>
<keyword evidence="3" id="KW-1185">Reference proteome</keyword>
<dbReference type="InterPro" id="IPR001647">
    <property type="entry name" value="HTH_TetR"/>
</dbReference>
<sequence length="215" mass="24103">MSDAMQSRVEAESKSAQTRARIVDAAAYILSRSGYAAFRLADVAQQAEVRTPAIYYYFQSRDELIAEVLRVGIAQTREHVRSTLAKLPSEAHPMDRLISAVHAHLVYLLDLSDYATAFIRNARQVPAEVRRNAIHEEELYGYLWQDLFGCLAESLDPELRDELRVTQLLILGALNWTAEWRNVGMLAVDETINAAMIFVRKSLSGYATDGTLAPS</sequence>
<proteinExistence type="predicted"/>
<dbReference type="PANTHER" id="PTHR30055">
    <property type="entry name" value="HTH-TYPE TRANSCRIPTIONAL REGULATOR RUTR"/>
    <property type="match status" value="1"/>
</dbReference>
<evidence type="ECO:0000256" key="1">
    <source>
        <dbReference type="ARBA" id="ARBA00023125"/>
    </source>
</evidence>
<evidence type="ECO:0000313" key="2">
    <source>
        <dbReference type="EMBL" id="TGB47767.1"/>
    </source>
</evidence>
<dbReference type="PROSITE" id="PS50977">
    <property type="entry name" value="HTH_TETR_2"/>
    <property type="match status" value="1"/>
</dbReference>
<protein>
    <submittedName>
        <fullName evidence="2">TetR/AcrR family transcriptional regulator</fullName>
    </submittedName>
</protein>
<name>A0A4Z0HW09_MYCPR</name>
<dbReference type="InterPro" id="IPR041490">
    <property type="entry name" value="KstR2_TetR_C"/>
</dbReference>
<dbReference type="PRINTS" id="PR00455">
    <property type="entry name" value="HTHTETR"/>
</dbReference>
<dbReference type="AlphaFoldDB" id="A0A4Z0HW09"/>
<evidence type="ECO:0000313" key="3">
    <source>
        <dbReference type="Proteomes" id="UP000297792"/>
    </source>
</evidence>
<keyword evidence="1" id="KW-0238">DNA-binding</keyword>
<dbReference type="InterPro" id="IPR050109">
    <property type="entry name" value="HTH-type_TetR-like_transc_reg"/>
</dbReference>
<dbReference type="RefSeq" id="WP_135358476.1">
    <property type="nucleotide sequence ID" value="NZ_RWJZ01000001.1"/>
</dbReference>
<dbReference type="InterPro" id="IPR009057">
    <property type="entry name" value="Homeodomain-like_sf"/>
</dbReference>
<accession>A0A4Z0HW09</accession>
<gene>
    <name evidence="2" type="ORF">EJD98_02345</name>
</gene>
<dbReference type="Gene3D" id="1.10.10.60">
    <property type="entry name" value="Homeodomain-like"/>
    <property type="match status" value="1"/>
</dbReference>
<dbReference type="Gene3D" id="1.10.357.10">
    <property type="entry name" value="Tetracycline Repressor, domain 2"/>
    <property type="match status" value="1"/>
</dbReference>
<dbReference type="SUPFAM" id="SSF46689">
    <property type="entry name" value="Homeodomain-like"/>
    <property type="match status" value="1"/>
</dbReference>
<dbReference type="Pfam" id="PF00440">
    <property type="entry name" value="TetR_N"/>
    <property type="match status" value="1"/>
</dbReference>
<dbReference type="GO" id="GO:0003700">
    <property type="term" value="F:DNA-binding transcription factor activity"/>
    <property type="evidence" value="ECO:0007669"/>
    <property type="project" value="TreeGrafter"/>
</dbReference>